<name>A0ACB6RCD8_9PLEO</name>
<accession>A0ACB6RCD8</accession>
<protein>
    <submittedName>
        <fullName evidence="1">Uncharacterized protein</fullName>
    </submittedName>
</protein>
<dbReference type="EMBL" id="MU003493">
    <property type="protein sequence ID" value="KAF2476989.1"/>
    <property type="molecule type" value="Genomic_DNA"/>
</dbReference>
<proteinExistence type="predicted"/>
<sequence length="225" mass="25002">MLACALSETPDYPEARKALFHSNIVFFPYPTTTTLLQLYPYGLRSAHVHANLPPRLVLLINDLPNEARMVRSPKRMIATLCFKSYSASDHLTSKVTQALCNYLQNQFPALHFDLFSQHGPPSGAGLVLVLRHCSWVLRKPNQPPRSCPLSPPKFELCLPNAAVASHPTMTNPFRYQDPFGPILLARSTDLSHNSTIIRAPPATESPPYVVSQQTQHREALVPSVG</sequence>
<reference evidence="1" key="1">
    <citation type="journal article" date="2020" name="Stud. Mycol.">
        <title>101 Dothideomycetes genomes: a test case for predicting lifestyles and emergence of pathogens.</title>
        <authorList>
            <person name="Haridas S."/>
            <person name="Albert R."/>
            <person name="Binder M."/>
            <person name="Bloem J."/>
            <person name="Labutti K."/>
            <person name="Salamov A."/>
            <person name="Andreopoulos B."/>
            <person name="Baker S."/>
            <person name="Barry K."/>
            <person name="Bills G."/>
            <person name="Bluhm B."/>
            <person name="Cannon C."/>
            <person name="Castanera R."/>
            <person name="Culley D."/>
            <person name="Daum C."/>
            <person name="Ezra D."/>
            <person name="Gonzalez J."/>
            <person name="Henrissat B."/>
            <person name="Kuo A."/>
            <person name="Liang C."/>
            <person name="Lipzen A."/>
            <person name="Lutzoni F."/>
            <person name="Magnuson J."/>
            <person name="Mondo S."/>
            <person name="Nolan M."/>
            <person name="Ohm R."/>
            <person name="Pangilinan J."/>
            <person name="Park H.-J."/>
            <person name="Ramirez L."/>
            <person name="Alfaro M."/>
            <person name="Sun H."/>
            <person name="Tritt A."/>
            <person name="Yoshinaga Y."/>
            <person name="Zwiers L.-H."/>
            <person name="Turgeon B."/>
            <person name="Goodwin S."/>
            <person name="Spatafora J."/>
            <person name="Crous P."/>
            <person name="Grigoriev I."/>
        </authorList>
    </citation>
    <scope>NUCLEOTIDE SEQUENCE</scope>
    <source>
        <strain evidence="1">ATCC 200398</strain>
    </source>
</reference>
<organism evidence="1 2">
    <name type="scientific">Lindgomyces ingoldianus</name>
    <dbReference type="NCBI Taxonomy" id="673940"/>
    <lineage>
        <taxon>Eukaryota</taxon>
        <taxon>Fungi</taxon>
        <taxon>Dikarya</taxon>
        <taxon>Ascomycota</taxon>
        <taxon>Pezizomycotina</taxon>
        <taxon>Dothideomycetes</taxon>
        <taxon>Pleosporomycetidae</taxon>
        <taxon>Pleosporales</taxon>
        <taxon>Lindgomycetaceae</taxon>
        <taxon>Lindgomyces</taxon>
    </lineage>
</organism>
<evidence type="ECO:0000313" key="1">
    <source>
        <dbReference type="EMBL" id="KAF2476989.1"/>
    </source>
</evidence>
<evidence type="ECO:0000313" key="2">
    <source>
        <dbReference type="Proteomes" id="UP000799755"/>
    </source>
</evidence>
<comment type="caution">
    <text evidence="1">The sequence shown here is derived from an EMBL/GenBank/DDBJ whole genome shotgun (WGS) entry which is preliminary data.</text>
</comment>
<gene>
    <name evidence="1" type="ORF">BDR25DRAFT_348896</name>
</gene>
<dbReference type="Proteomes" id="UP000799755">
    <property type="component" value="Unassembled WGS sequence"/>
</dbReference>
<keyword evidence="2" id="KW-1185">Reference proteome</keyword>